<dbReference type="GO" id="GO:0004029">
    <property type="term" value="F:aldehyde dehydrogenase (NAD+) activity"/>
    <property type="evidence" value="ECO:0007669"/>
    <property type="project" value="TreeGrafter"/>
</dbReference>
<dbReference type="Gene3D" id="3.40.50.720">
    <property type="entry name" value="NAD(P)-binding Rossmann-like Domain"/>
    <property type="match status" value="1"/>
</dbReference>
<dbReference type="AlphaFoldDB" id="A0A2T5MIR9"/>
<dbReference type="RefSeq" id="WP_107939667.1">
    <property type="nucleotide sequence ID" value="NZ_QANS01000002.1"/>
</dbReference>
<dbReference type="PANTHER" id="PTHR48079">
    <property type="entry name" value="PROTEIN YEEZ"/>
    <property type="match status" value="1"/>
</dbReference>
<name>A0A2T5MIR9_9GAMM</name>
<gene>
    <name evidence="2" type="ORF">CJD38_07450</name>
</gene>
<protein>
    <submittedName>
        <fullName evidence="2">Nucleoside-diphosphate sugar epimerase</fullName>
    </submittedName>
</protein>
<dbReference type="Proteomes" id="UP000244248">
    <property type="component" value="Unassembled WGS sequence"/>
</dbReference>
<reference evidence="2 3" key="1">
    <citation type="submission" date="2018-04" db="EMBL/GenBank/DDBJ databases">
        <title>Novel species isolated from glacier.</title>
        <authorList>
            <person name="Liu Q."/>
            <person name="Xin Y.-H."/>
        </authorList>
    </citation>
    <scope>NUCLEOTIDE SEQUENCE [LARGE SCALE GENOMIC DNA]</scope>
    <source>
        <strain evidence="2 3">GT1R17</strain>
    </source>
</reference>
<dbReference type="GO" id="GO:0005737">
    <property type="term" value="C:cytoplasm"/>
    <property type="evidence" value="ECO:0007669"/>
    <property type="project" value="TreeGrafter"/>
</dbReference>
<feature type="domain" description="NAD-dependent epimerase/dehydratase" evidence="1">
    <location>
        <begin position="3"/>
        <end position="123"/>
    </location>
</feature>
<comment type="caution">
    <text evidence="2">The sequence shown here is derived from an EMBL/GenBank/DDBJ whole genome shotgun (WGS) entry which is preliminary data.</text>
</comment>
<dbReference type="SUPFAM" id="SSF51735">
    <property type="entry name" value="NAD(P)-binding Rossmann-fold domains"/>
    <property type="match status" value="1"/>
</dbReference>
<proteinExistence type="predicted"/>
<dbReference type="InterPro" id="IPR001509">
    <property type="entry name" value="Epimerase_deHydtase"/>
</dbReference>
<dbReference type="InterPro" id="IPR036291">
    <property type="entry name" value="NAD(P)-bd_dom_sf"/>
</dbReference>
<sequence>MKILVLGGTGLIGGHAALRLKSLGHEVTIAARKPLPTDTPLGQLPQLTGDYLSDDFTPAQLAKFDTLIFAAGNDIRHVPPGDDESAHWQRANVEGVPRFFAKARDAGIRRAIYIGSFYPQIRPDLCDKSSYVRGRKLADDGARALSSDRFHVCSINAPFVVGHVPGLIVPGMAAHAGYALGRFPQIPAFAPLGGVNFISTDSLSDAIVGALERGENGKAYLVGDENLSFQDYFGEYFKAAGHAGEVPALENDHPFLPNSILYAGAGNTIYYEPDAAELKLLNYRRNDVRKTLREIVDFYR</sequence>
<keyword evidence="3" id="KW-1185">Reference proteome</keyword>
<dbReference type="Pfam" id="PF01370">
    <property type="entry name" value="Epimerase"/>
    <property type="match status" value="1"/>
</dbReference>
<dbReference type="PANTHER" id="PTHR48079:SF6">
    <property type="entry name" value="NAD(P)-BINDING DOMAIN-CONTAINING PROTEIN-RELATED"/>
    <property type="match status" value="1"/>
</dbReference>
<evidence type="ECO:0000259" key="1">
    <source>
        <dbReference type="Pfam" id="PF01370"/>
    </source>
</evidence>
<accession>A0A2T5MIR9</accession>
<evidence type="ECO:0000313" key="2">
    <source>
        <dbReference type="EMBL" id="PTU32470.1"/>
    </source>
</evidence>
<organism evidence="2 3">
    <name type="scientific">Stenotrophobium rhamnosiphilum</name>
    <dbReference type="NCBI Taxonomy" id="2029166"/>
    <lineage>
        <taxon>Bacteria</taxon>
        <taxon>Pseudomonadati</taxon>
        <taxon>Pseudomonadota</taxon>
        <taxon>Gammaproteobacteria</taxon>
        <taxon>Nevskiales</taxon>
        <taxon>Nevskiaceae</taxon>
        <taxon>Stenotrophobium</taxon>
    </lineage>
</organism>
<evidence type="ECO:0000313" key="3">
    <source>
        <dbReference type="Proteomes" id="UP000244248"/>
    </source>
</evidence>
<dbReference type="OrthoDB" id="5723970at2"/>
<dbReference type="InterPro" id="IPR051783">
    <property type="entry name" value="NAD(P)-dependent_oxidoreduct"/>
</dbReference>
<dbReference type="EMBL" id="QANS01000002">
    <property type="protein sequence ID" value="PTU32470.1"/>
    <property type="molecule type" value="Genomic_DNA"/>
</dbReference>